<evidence type="ECO:0000313" key="7">
    <source>
        <dbReference type="Proteomes" id="UP000815677"/>
    </source>
</evidence>
<dbReference type="Pfam" id="PF00018">
    <property type="entry name" value="SH3_1"/>
    <property type="match status" value="1"/>
</dbReference>
<feature type="compositionally biased region" description="Low complexity" evidence="3">
    <location>
        <begin position="351"/>
        <end position="364"/>
    </location>
</feature>
<dbReference type="InterPro" id="IPR004148">
    <property type="entry name" value="BAR_dom"/>
</dbReference>
<dbReference type="PANTHER" id="PTHR47174">
    <property type="entry name" value="BRIDGING INTEGRATOR 3"/>
    <property type="match status" value="1"/>
</dbReference>
<feature type="compositionally biased region" description="Pro residues" evidence="3">
    <location>
        <begin position="330"/>
        <end position="350"/>
    </location>
</feature>
<gene>
    <name evidence="6" type="ORF">MCHLO_03594</name>
</gene>
<dbReference type="Gene3D" id="1.20.1270.60">
    <property type="entry name" value="Arfaptin homology (AH) domain/BAR domain"/>
    <property type="match status" value="1"/>
</dbReference>
<dbReference type="InterPro" id="IPR001452">
    <property type="entry name" value="SH3_domain"/>
</dbReference>
<dbReference type="EMBL" id="DF842131">
    <property type="protein sequence ID" value="GAT46051.1"/>
    <property type="molecule type" value="Genomic_DNA"/>
</dbReference>
<dbReference type="InterPro" id="IPR027267">
    <property type="entry name" value="AH/BAR_dom_sf"/>
</dbReference>
<dbReference type="PROSITE" id="PS51021">
    <property type="entry name" value="BAR"/>
    <property type="match status" value="1"/>
</dbReference>
<dbReference type="InterPro" id="IPR036028">
    <property type="entry name" value="SH3-like_dom_sf"/>
</dbReference>
<dbReference type="CDD" id="cd07599">
    <property type="entry name" value="BAR_Rvs167p"/>
    <property type="match status" value="1"/>
</dbReference>
<dbReference type="Gene3D" id="2.30.30.40">
    <property type="entry name" value="SH3 Domains"/>
    <property type="match status" value="1"/>
</dbReference>
<keyword evidence="7" id="KW-1185">Reference proteome</keyword>
<feature type="domain" description="BAR" evidence="5">
    <location>
        <begin position="15"/>
        <end position="247"/>
    </location>
</feature>
<evidence type="ECO:0000256" key="3">
    <source>
        <dbReference type="SAM" id="MobiDB-lite"/>
    </source>
</evidence>
<dbReference type="PRINTS" id="PR00452">
    <property type="entry name" value="SH3DOMAIN"/>
</dbReference>
<dbReference type="PROSITE" id="PS50002">
    <property type="entry name" value="SH3"/>
    <property type="match status" value="1"/>
</dbReference>
<evidence type="ECO:0000256" key="2">
    <source>
        <dbReference type="PROSITE-ProRule" id="PRU00192"/>
    </source>
</evidence>
<reference evidence="6" key="1">
    <citation type="submission" date="2014-09" db="EMBL/GenBank/DDBJ databases">
        <title>Genome sequence of the luminous mushroom Mycena chlorophos for searching fungal bioluminescence genes.</title>
        <authorList>
            <person name="Tanaka Y."/>
            <person name="Kasuga D."/>
            <person name="Oba Y."/>
            <person name="Hase S."/>
            <person name="Sato K."/>
            <person name="Oba Y."/>
            <person name="Sakakibara Y."/>
        </authorList>
    </citation>
    <scope>NUCLEOTIDE SEQUENCE</scope>
</reference>
<keyword evidence="1 2" id="KW-0728">SH3 domain</keyword>
<dbReference type="InterPro" id="IPR046982">
    <property type="entry name" value="BIN3/RVS161-like"/>
</dbReference>
<evidence type="ECO:0000259" key="4">
    <source>
        <dbReference type="PROSITE" id="PS50002"/>
    </source>
</evidence>
<dbReference type="SMART" id="SM00721">
    <property type="entry name" value="BAR"/>
    <property type="match status" value="1"/>
</dbReference>
<evidence type="ECO:0000256" key="1">
    <source>
        <dbReference type="ARBA" id="ARBA00022443"/>
    </source>
</evidence>
<feature type="domain" description="SH3" evidence="4">
    <location>
        <begin position="380"/>
        <end position="441"/>
    </location>
</feature>
<organism evidence="6 7">
    <name type="scientific">Mycena chlorophos</name>
    <name type="common">Agaric fungus</name>
    <name type="synonym">Agaricus chlorophos</name>
    <dbReference type="NCBI Taxonomy" id="658473"/>
    <lineage>
        <taxon>Eukaryota</taxon>
        <taxon>Fungi</taxon>
        <taxon>Dikarya</taxon>
        <taxon>Basidiomycota</taxon>
        <taxon>Agaricomycotina</taxon>
        <taxon>Agaricomycetes</taxon>
        <taxon>Agaricomycetidae</taxon>
        <taxon>Agaricales</taxon>
        <taxon>Marasmiineae</taxon>
        <taxon>Mycenaceae</taxon>
        <taxon>Mycena</taxon>
    </lineage>
</organism>
<dbReference type="Pfam" id="PF03114">
    <property type="entry name" value="BAR"/>
    <property type="match status" value="1"/>
</dbReference>
<feature type="region of interest" description="Disordered" evidence="3">
    <location>
        <begin position="287"/>
        <end position="378"/>
    </location>
</feature>
<dbReference type="Proteomes" id="UP000815677">
    <property type="component" value="Unassembled WGS sequence"/>
</dbReference>
<accession>A0ABQ0L4J3</accession>
<name>A0ABQ0L4J3_MYCCL</name>
<proteinExistence type="predicted"/>
<dbReference type="SUPFAM" id="SSF103657">
    <property type="entry name" value="BAR/IMD domain-like"/>
    <property type="match status" value="1"/>
</dbReference>
<dbReference type="SUPFAM" id="SSF50044">
    <property type="entry name" value="SH3-domain"/>
    <property type="match status" value="1"/>
</dbReference>
<evidence type="ECO:0000313" key="6">
    <source>
        <dbReference type="EMBL" id="GAT46051.1"/>
    </source>
</evidence>
<protein>
    <submittedName>
        <fullName evidence="6">Bar adaptor protein</fullName>
    </submittedName>
</protein>
<dbReference type="PANTHER" id="PTHR47174:SF1">
    <property type="entry name" value="REDUCED VIABILITY UPON STARVATION PROTEIN 167"/>
    <property type="match status" value="1"/>
</dbReference>
<evidence type="ECO:0000259" key="5">
    <source>
        <dbReference type="PROSITE" id="PS51021"/>
    </source>
</evidence>
<sequence>MKGLTKSIKRTPFNVGSKLGMSKKSTDAEFDDYQRHFGTMEKAVEKFLKDTKSFTDAVNGLFTAGAGFASHFATIFHPLGGEYDLIGKHPEAGQTIRSVDKLESAMDELRSAIGPELELIESRVVGPMKDLQQVMKTIRKTITKRDHKLVDYDRFNNSLTKLRDKKEKSLSDEKNLFKLEQDFELATNEYDYLNTALKTDLPHFMTLSTQFIDPLFSSFYYMQLNIFYVIHEKMNSFADETKYDVSAVPGSQIEADYEEKRTDAWSQIEDMNITKRIISTSKMVQANRANGGGSTLSRSATTASSASASSLAPPPSATARRTPSGTFKKVPPPIPGSAAASPPPYTPPSNPAVSAAASAAAGKRAPPPPPPLKPKPKMAPKVDYVVALYDYSAQADGDLSFNTGDRIEVVERGASADDWWTGRLNGQQGVFPGNYVQDQWSDADAAAKARSTALITAVWTDGASTGMKVRGEARFEQGFAASSLRANWGYENVKNLWSEMKSACRPRRPSAGRRDATGIDRWRSRIWACSCPIWMAARYRPCQDDSALHRLGA</sequence>
<feature type="compositionally biased region" description="Low complexity" evidence="3">
    <location>
        <begin position="295"/>
        <end position="324"/>
    </location>
</feature>
<dbReference type="SMART" id="SM00326">
    <property type="entry name" value="SH3"/>
    <property type="match status" value="1"/>
</dbReference>